<proteinExistence type="predicted"/>
<feature type="signal peptide" evidence="1">
    <location>
        <begin position="1"/>
        <end position="20"/>
    </location>
</feature>
<dbReference type="Proteomes" id="UP000645462">
    <property type="component" value="Unassembled WGS sequence"/>
</dbReference>
<dbReference type="Pfam" id="PF06904">
    <property type="entry name" value="Extensin-like_C"/>
    <property type="match status" value="1"/>
</dbReference>
<sequence>MRVTSVLVCVWIIMAKVAMAAPDTSLRPVARAIPTAAAVASPGDIRPVMRPDLHEATLVRQLTRQFEQEADPGFQRALASQDDLGARTFAAVSPQATGLSIRPTLRPDRMVQRVMAQRNARARGAICGDPDIQGETVGFVPGRLSACGVQDAVRVRSVSGIPLSQEAMIDCPTAKALKTWVDKGMKPAIGTTGGGVAQIRVAAHYACRTRNNQPGAKISEHGKGRAIDISGFRLRDGSEITLLQDWNRRDTGSMLRIMQQRACGIFGTVLGPDSDRFHKDHFHFDSARHRGGAFCR</sequence>
<evidence type="ECO:0000313" key="4">
    <source>
        <dbReference type="Proteomes" id="UP000645462"/>
    </source>
</evidence>
<keyword evidence="4" id="KW-1185">Reference proteome</keyword>
<name>A0ABQ1L3V9_9RHOB</name>
<protein>
    <recommendedName>
        <fullName evidence="2">Extensin-like C-terminal domain-containing protein</fullName>
    </recommendedName>
</protein>
<evidence type="ECO:0000259" key="2">
    <source>
        <dbReference type="Pfam" id="PF06904"/>
    </source>
</evidence>
<keyword evidence="1" id="KW-0732">Signal</keyword>
<feature type="domain" description="Extensin-like C-terminal" evidence="2">
    <location>
        <begin position="146"/>
        <end position="296"/>
    </location>
</feature>
<evidence type="ECO:0000256" key="1">
    <source>
        <dbReference type="SAM" id="SignalP"/>
    </source>
</evidence>
<dbReference type="EMBL" id="BMFC01000013">
    <property type="protein sequence ID" value="GGC17527.1"/>
    <property type="molecule type" value="Genomic_DNA"/>
</dbReference>
<dbReference type="RefSeq" id="WP_188483643.1">
    <property type="nucleotide sequence ID" value="NZ_BMFC01000013.1"/>
</dbReference>
<feature type="chain" id="PRO_5047206186" description="Extensin-like C-terminal domain-containing protein" evidence="1">
    <location>
        <begin position="21"/>
        <end position="296"/>
    </location>
</feature>
<reference evidence="4" key="1">
    <citation type="journal article" date="2019" name="Int. J. Syst. Evol. Microbiol.">
        <title>The Global Catalogue of Microorganisms (GCM) 10K type strain sequencing project: providing services to taxonomists for standard genome sequencing and annotation.</title>
        <authorList>
            <consortium name="The Broad Institute Genomics Platform"/>
            <consortium name="The Broad Institute Genome Sequencing Center for Infectious Disease"/>
            <person name="Wu L."/>
            <person name="Ma J."/>
        </authorList>
    </citation>
    <scope>NUCLEOTIDE SEQUENCE [LARGE SCALE GENOMIC DNA]</scope>
    <source>
        <strain evidence="4">CGMCC 1.12478</strain>
    </source>
</reference>
<organism evidence="3 4">
    <name type="scientific">Marivita lacus</name>
    <dbReference type="NCBI Taxonomy" id="1323742"/>
    <lineage>
        <taxon>Bacteria</taxon>
        <taxon>Pseudomonadati</taxon>
        <taxon>Pseudomonadota</taxon>
        <taxon>Alphaproteobacteria</taxon>
        <taxon>Rhodobacterales</taxon>
        <taxon>Roseobacteraceae</taxon>
        <taxon>Marivita</taxon>
    </lineage>
</organism>
<gene>
    <name evidence="3" type="ORF">GCM10011363_37610</name>
</gene>
<dbReference type="InterPro" id="IPR009683">
    <property type="entry name" value="Extensin-like_C"/>
</dbReference>
<comment type="caution">
    <text evidence="3">The sequence shown here is derived from an EMBL/GenBank/DDBJ whole genome shotgun (WGS) entry which is preliminary data.</text>
</comment>
<accession>A0ABQ1L3V9</accession>
<evidence type="ECO:0000313" key="3">
    <source>
        <dbReference type="EMBL" id="GGC17527.1"/>
    </source>
</evidence>